<keyword evidence="3" id="KW-0863">Zinc-finger</keyword>
<dbReference type="PROSITE" id="PS50076">
    <property type="entry name" value="DNAJ_2"/>
    <property type="match status" value="1"/>
</dbReference>
<evidence type="ECO:0000313" key="8">
    <source>
        <dbReference type="Proteomes" id="UP000183120"/>
    </source>
</evidence>
<gene>
    <name evidence="7" type="ORF">AUJ73_03890</name>
</gene>
<evidence type="ECO:0000256" key="4">
    <source>
        <dbReference type="ARBA" id="ARBA00022833"/>
    </source>
</evidence>
<dbReference type="CDD" id="cd06257">
    <property type="entry name" value="DnaJ"/>
    <property type="match status" value="1"/>
</dbReference>
<sequence length="298" mass="33525">MAKDFYEVLDVAKSATPEEIKKAYRKKALEWHPDRNKSPEAEVKFKEINKAYEVLSDTKKKEVYDQYGETAFSPGAGGFGAQGPGSQQSGSYGPFSYTYTYGEGGNSPFSGFDFGGFSDPFEIFEQFFGGASTSRTRRRQRSLYKLTLTFMEAVKGVEKTVEINGKREKIKIPAGVDNGSRVRFGDFDIILEVSPDARFTREDYDLVVDMEISYAQAALGDVVEVPTIDGPLKLRIQPGTQSHGLIRLRGKGVPYIRSGGRGDQYVRIKVQIPNKLTNRQKELLREFDEEGKKKRGWF</sequence>
<dbReference type="InterPro" id="IPR036869">
    <property type="entry name" value="J_dom_sf"/>
</dbReference>
<keyword evidence="4" id="KW-0862">Zinc</keyword>
<dbReference type="PANTHER" id="PTHR43096">
    <property type="entry name" value="DNAJ HOMOLOG 1, MITOCHONDRIAL-RELATED"/>
    <property type="match status" value="1"/>
</dbReference>
<dbReference type="Pfam" id="PF01556">
    <property type="entry name" value="DnaJ_C"/>
    <property type="match status" value="1"/>
</dbReference>
<evidence type="ECO:0000256" key="2">
    <source>
        <dbReference type="ARBA" id="ARBA00022737"/>
    </source>
</evidence>
<dbReference type="GO" id="GO:0051082">
    <property type="term" value="F:unfolded protein binding"/>
    <property type="evidence" value="ECO:0007669"/>
    <property type="project" value="InterPro"/>
</dbReference>
<evidence type="ECO:0000256" key="5">
    <source>
        <dbReference type="ARBA" id="ARBA00023186"/>
    </source>
</evidence>
<evidence type="ECO:0000259" key="6">
    <source>
        <dbReference type="PROSITE" id="PS50076"/>
    </source>
</evidence>
<reference evidence="7 8" key="1">
    <citation type="journal article" date="2016" name="Environ. Microbiol.">
        <title>Genomic resolution of a cold subsurface aquifer community provides metabolic insights for novel microbes adapted to high CO concentrations.</title>
        <authorList>
            <person name="Probst A.J."/>
            <person name="Castelle C.J."/>
            <person name="Singh A."/>
            <person name="Brown C.T."/>
            <person name="Anantharaman K."/>
            <person name="Sharon I."/>
            <person name="Hug L.A."/>
            <person name="Burstein D."/>
            <person name="Emerson J.B."/>
            <person name="Thomas B.C."/>
            <person name="Banfield J.F."/>
        </authorList>
    </citation>
    <scope>NUCLEOTIDE SEQUENCE [LARGE SCALE GENOMIC DNA]</scope>
    <source>
        <strain evidence="7">CG1_02_37_22</strain>
    </source>
</reference>
<dbReference type="SUPFAM" id="SSF49493">
    <property type="entry name" value="HSP40/DnaJ peptide-binding domain"/>
    <property type="match status" value="2"/>
</dbReference>
<dbReference type="EMBL" id="MNUY01000061">
    <property type="protein sequence ID" value="OIO13336.1"/>
    <property type="molecule type" value="Genomic_DNA"/>
</dbReference>
<keyword evidence="1" id="KW-0479">Metal-binding</keyword>
<accession>A0A1J4TNR5</accession>
<dbReference type="GO" id="GO:0042026">
    <property type="term" value="P:protein refolding"/>
    <property type="evidence" value="ECO:0007669"/>
    <property type="project" value="TreeGrafter"/>
</dbReference>
<dbReference type="SMART" id="SM00271">
    <property type="entry name" value="DnaJ"/>
    <property type="match status" value="1"/>
</dbReference>
<dbReference type="SUPFAM" id="SSF46565">
    <property type="entry name" value="Chaperone J-domain"/>
    <property type="match status" value="1"/>
</dbReference>
<feature type="domain" description="J" evidence="6">
    <location>
        <begin position="4"/>
        <end position="68"/>
    </location>
</feature>
<dbReference type="FunFam" id="2.60.260.20:FF:000005">
    <property type="entry name" value="Chaperone protein dnaJ 1, mitochondrial"/>
    <property type="match status" value="1"/>
</dbReference>
<dbReference type="GO" id="GO:0008270">
    <property type="term" value="F:zinc ion binding"/>
    <property type="evidence" value="ECO:0007669"/>
    <property type="project" value="UniProtKB-KW"/>
</dbReference>
<dbReference type="CDD" id="cd10747">
    <property type="entry name" value="DnaJ_C"/>
    <property type="match status" value="1"/>
</dbReference>
<evidence type="ECO:0000256" key="3">
    <source>
        <dbReference type="ARBA" id="ARBA00022771"/>
    </source>
</evidence>
<evidence type="ECO:0000256" key="1">
    <source>
        <dbReference type="ARBA" id="ARBA00022723"/>
    </source>
</evidence>
<dbReference type="InterPro" id="IPR008971">
    <property type="entry name" value="HSP40/DnaJ_pept-bd"/>
</dbReference>
<dbReference type="InterPro" id="IPR001623">
    <property type="entry name" value="DnaJ_domain"/>
</dbReference>
<keyword evidence="5" id="KW-0143">Chaperone</keyword>
<dbReference type="Proteomes" id="UP000183120">
    <property type="component" value="Unassembled WGS sequence"/>
</dbReference>
<dbReference type="Gene3D" id="2.60.260.20">
    <property type="entry name" value="Urease metallochaperone UreE, N-terminal domain"/>
    <property type="match status" value="2"/>
</dbReference>
<dbReference type="InterPro" id="IPR018253">
    <property type="entry name" value="DnaJ_domain_CS"/>
</dbReference>
<dbReference type="AlphaFoldDB" id="A0A1J4TNR5"/>
<dbReference type="Gene3D" id="1.10.287.110">
    <property type="entry name" value="DnaJ domain"/>
    <property type="match status" value="1"/>
</dbReference>
<dbReference type="PRINTS" id="PR00625">
    <property type="entry name" value="JDOMAIN"/>
</dbReference>
<dbReference type="PROSITE" id="PS00636">
    <property type="entry name" value="DNAJ_1"/>
    <property type="match status" value="1"/>
</dbReference>
<evidence type="ECO:0000313" key="7">
    <source>
        <dbReference type="EMBL" id="OIO13336.1"/>
    </source>
</evidence>
<protein>
    <recommendedName>
        <fullName evidence="6">J domain-containing protein</fullName>
    </recommendedName>
</protein>
<dbReference type="Pfam" id="PF00226">
    <property type="entry name" value="DnaJ"/>
    <property type="match status" value="1"/>
</dbReference>
<dbReference type="PANTHER" id="PTHR43096:SF52">
    <property type="entry name" value="DNAJ HOMOLOG 1, MITOCHONDRIAL-RELATED"/>
    <property type="match status" value="1"/>
</dbReference>
<dbReference type="InterPro" id="IPR002939">
    <property type="entry name" value="DnaJ_C"/>
</dbReference>
<comment type="caution">
    <text evidence="7">The sequence shown here is derived from an EMBL/GenBank/DDBJ whole genome shotgun (WGS) entry which is preliminary data.</text>
</comment>
<proteinExistence type="predicted"/>
<dbReference type="STRING" id="1805209.AUJ73_03890"/>
<keyword evidence="2" id="KW-0677">Repeat</keyword>
<name>A0A1J4TNR5_9BACT</name>
<organism evidence="7 8">
    <name type="scientific">Candidatus Gottesmanbacteria bacterium CG1_02_37_22</name>
    <dbReference type="NCBI Taxonomy" id="1805209"/>
    <lineage>
        <taxon>Bacteria</taxon>
        <taxon>Candidatus Gottesmaniibacteriota</taxon>
    </lineage>
</organism>
<dbReference type="GO" id="GO:0005737">
    <property type="term" value="C:cytoplasm"/>
    <property type="evidence" value="ECO:0007669"/>
    <property type="project" value="TreeGrafter"/>
</dbReference>